<keyword evidence="1" id="KW-0805">Transcription regulation</keyword>
<dbReference type="PRINTS" id="PR00455">
    <property type="entry name" value="HTHTETR"/>
</dbReference>
<protein>
    <submittedName>
        <fullName evidence="6">HTH-type transcriptional regulator AcrR</fullName>
    </submittedName>
</protein>
<dbReference type="InterPro" id="IPR023772">
    <property type="entry name" value="DNA-bd_HTH_TetR-type_CS"/>
</dbReference>
<evidence type="ECO:0000256" key="4">
    <source>
        <dbReference type="PROSITE-ProRule" id="PRU00335"/>
    </source>
</evidence>
<dbReference type="GO" id="GO:0003677">
    <property type="term" value="F:DNA binding"/>
    <property type="evidence" value="ECO:0007669"/>
    <property type="project" value="UniProtKB-UniRule"/>
</dbReference>
<feature type="DNA-binding region" description="H-T-H motif" evidence="4">
    <location>
        <begin position="32"/>
        <end position="51"/>
    </location>
</feature>
<dbReference type="SUPFAM" id="SSF48498">
    <property type="entry name" value="Tetracyclin repressor-like, C-terminal domain"/>
    <property type="match status" value="1"/>
</dbReference>
<evidence type="ECO:0000259" key="5">
    <source>
        <dbReference type="PROSITE" id="PS50977"/>
    </source>
</evidence>
<dbReference type="Proteomes" id="UP000071641">
    <property type="component" value="Unassembled WGS sequence"/>
</dbReference>
<sequence>MPWPTTRKQETRKKILKSAVRLFAQRGFHNVSLGEVMEDAKLTHGAFYAHFSSKQELYNQSVYAATEDSPLAGIMRESEGDLSFNKIVKTYLCSEHVEQKVSPCPLAAFATDVSNQNDDAKQAYSHVFEGLLDILQTRSGGEIPDRQSAMSLAALMIGGVVVSRALNDEEVVDELLEACITKASQLMK</sequence>
<dbReference type="EMBL" id="FIZX01000002">
    <property type="protein sequence ID" value="CZF83098.1"/>
    <property type="molecule type" value="Genomic_DNA"/>
</dbReference>
<dbReference type="RefSeq" id="WP_062665344.1">
    <property type="nucleotide sequence ID" value="NZ_FIZX01000002.1"/>
</dbReference>
<proteinExistence type="predicted"/>
<dbReference type="PANTHER" id="PTHR47506">
    <property type="entry name" value="TRANSCRIPTIONAL REGULATORY PROTEIN"/>
    <property type="match status" value="1"/>
</dbReference>
<gene>
    <name evidence="6" type="primary">acrR_2</name>
    <name evidence="6" type="ORF">GCE9029_03635</name>
</gene>
<reference evidence="7" key="1">
    <citation type="submission" date="2016-02" db="EMBL/GenBank/DDBJ databases">
        <authorList>
            <person name="Rodrigo-Torres Lidia"/>
            <person name="Arahal R.David."/>
        </authorList>
    </citation>
    <scope>NUCLEOTIDE SEQUENCE [LARGE SCALE GENOMIC DNA]</scope>
    <source>
        <strain evidence="7">CECT 9029</strain>
    </source>
</reference>
<dbReference type="PROSITE" id="PS01081">
    <property type="entry name" value="HTH_TETR_1"/>
    <property type="match status" value="1"/>
</dbReference>
<accession>A0A128F8M4</accession>
<evidence type="ECO:0000313" key="7">
    <source>
        <dbReference type="Proteomes" id="UP000071641"/>
    </source>
</evidence>
<dbReference type="OrthoDB" id="4541465at2"/>
<dbReference type="InterPro" id="IPR036271">
    <property type="entry name" value="Tet_transcr_reg_TetR-rel_C_sf"/>
</dbReference>
<evidence type="ECO:0000256" key="2">
    <source>
        <dbReference type="ARBA" id="ARBA00023125"/>
    </source>
</evidence>
<keyword evidence="3" id="KW-0804">Transcription</keyword>
<dbReference type="InterPro" id="IPR001647">
    <property type="entry name" value="HTH_TetR"/>
</dbReference>
<dbReference type="STRING" id="1796497.GCE9029_03635"/>
<name>A0A128F8M4_9GAMM</name>
<organism evidence="6 7">
    <name type="scientific">Grimontia celer</name>
    <dbReference type="NCBI Taxonomy" id="1796497"/>
    <lineage>
        <taxon>Bacteria</taxon>
        <taxon>Pseudomonadati</taxon>
        <taxon>Pseudomonadota</taxon>
        <taxon>Gammaproteobacteria</taxon>
        <taxon>Vibrionales</taxon>
        <taxon>Vibrionaceae</taxon>
        <taxon>Grimontia</taxon>
    </lineage>
</organism>
<dbReference type="InterPro" id="IPR009057">
    <property type="entry name" value="Homeodomain-like_sf"/>
</dbReference>
<evidence type="ECO:0000256" key="3">
    <source>
        <dbReference type="ARBA" id="ARBA00023163"/>
    </source>
</evidence>
<dbReference type="AlphaFoldDB" id="A0A128F8M4"/>
<dbReference type="Pfam" id="PF00440">
    <property type="entry name" value="TetR_N"/>
    <property type="match status" value="1"/>
</dbReference>
<evidence type="ECO:0000313" key="6">
    <source>
        <dbReference type="EMBL" id="CZF83098.1"/>
    </source>
</evidence>
<dbReference type="PROSITE" id="PS50977">
    <property type="entry name" value="HTH_TETR_2"/>
    <property type="match status" value="1"/>
</dbReference>
<dbReference type="Gene3D" id="1.10.10.60">
    <property type="entry name" value="Homeodomain-like"/>
    <property type="match status" value="1"/>
</dbReference>
<evidence type="ECO:0000256" key="1">
    <source>
        <dbReference type="ARBA" id="ARBA00023015"/>
    </source>
</evidence>
<feature type="domain" description="HTH tetR-type" evidence="5">
    <location>
        <begin position="9"/>
        <end position="69"/>
    </location>
</feature>
<dbReference type="Gene3D" id="1.10.357.10">
    <property type="entry name" value="Tetracycline Repressor, domain 2"/>
    <property type="match status" value="1"/>
</dbReference>
<dbReference type="PANTHER" id="PTHR47506:SF7">
    <property type="entry name" value="TRANSCRIPTIONAL REGULATORY PROTEIN"/>
    <property type="match status" value="1"/>
</dbReference>
<keyword evidence="7" id="KW-1185">Reference proteome</keyword>
<dbReference type="SUPFAM" id="SSF46689">
    <property type="entry name" value="Homeodomain-like"/>
    <property type="match status" value="1"/>
</dbReference>
<keyword evidence="2 4" id="KW-0238">DNA-binding</keyword>